<dbReference type="Pfam" id="PF12833">
    <property type="entry name" value="HTH_18"/>
    <property type="match status" value="1"/>
</dbReference>
<evidence type="ECO:0000313" key="5">
    <source>
        <dbReference type="Proteomes" id="UP001244242"/>
    </source>
</evidence>
<dbReference type="Gene3D" id="3.40.50.880">
    <property type="match status" value="1"/>
</dbReference>
<dbReference type="CDD" id="cd03136">
    <property type="entry name" value="GATase1_AraC_ArgR_like"/>
    <property type="match status" value="1"/>
</dbReference>
<accession>A0ABT6VIT5</accession>
<dbReference type="InterPro" id="IPR029062">
    <property type="entry name" value="Class_I_gatase-like"/>
</dbReference>
<gene>
    <name evidence="4" type="ORF">QLQ84_05050</name>
</gene>
<feature type="domain" description="HTH araC/xylS-type" evidence="3">
    <location>
        <begin position="243"/>
        <end position="341"/>
    </location>
</feature>
<evidence type="ECO:0000256" key="1">
    <source>
        <dbReference type="ARBA" id="ARBA00023015"/>
    </source>
</evidence>
<keyword evidence="1" id="KW-0805">Transcription regulation</keyword>
<keyword evidence="2" id="KW-0804">Transcription</keyword>
<dbReference type="InterPro" id="IPR009057">
    <property type="entry name" value="Homeodomain-like_sf"/>
</dbReference>
<dbReference type="InterPro" id="IPR052158">
    <property type="entry name" value="INH-QAR"/>
</dbReference>
<dbReference type="Gene3D" id="1.10.10.60">
    <property type="entry name" value="Homeodomain-like"/>
    <property type="match status" value="1"/>
</dbReference>
<dbReference type="SUPFAM" id="SSF46689">
    <property type="entry name" value="Homeodomain-like"/>
    <property type="match status" value="2"/>
</dbReference>
<organism evidence="4 5">
    <name type="scientific">Halomonas kalidii</name>
    <dbReference type="NCBI Taxonomy" id="3043293"/>
    <lineage>
        <taxon>Bacteria</taxon>
        <taxon>Pseudomonadati</taxon>
        <taxon>Pseudomonadota</taxon>
        <taxon>Gammaproteobacteria</taxon>
        <taxon>Oceanospirillales</taxon>
        <taxon>Halomonadaceae</taxon>
        <taxon>Halomonas</taxon>
    </lineage>
</organism>
<sequence length="344" mass="38534">MMHASFKSLLKRKNMAHLNAGEDSRSQPPLRRVAFVLLDNFSLMAFAGAVDALVTANLVTREPLVEVLVVGATSDLVVSDLGTAISTDCQLTALQEQRLDLLIMCGGFRVHLQSSPSIRSTLRCFDAAGTTLGGLWNGAFFLAEAGVLDGHDCAIHPDSRAMLLESFPGVCLSRHSYVLDRKRISCAGANSALSMMLDWLRRDHDQSFVDAIEEILNCDKAQEVMDVSVLTLDRDPTLPQALKLALELMHNNIDEPLSVDEIARWVNISRRQLERLFIRYVDASPSRYYMELRVTYARQLLQQTNKSIADIAVASGFTSIDHFRHCFRQFFHVAPAKFRRQRQP</sequence>
<dbReference type="PROSITE" id="PS01124">
    <property type="entry name" value="HTH_ARAC_FAMILY_2"/>
    <property type="match status" value="1"/>
</dbReference>
<protein>
    <submittedName>
        <fullName evidence="4">GlxA family transcriptional regulator</fullName>
    </submittedName>
</protein>
<name>A0ABT6VIT5_9GAMM</name>
<dbReference type="PANTHER" id="PTHR43130:SF3">
    <property type="entry name" value="HTH-TYPE TRANSCRIPTIONAL REGULATOR RV1931C"/>
    <property type="match status" value="1"/>
</dbReference>
<dbReference type="InterPro" id="IPR018060">
    <property type="entry name" value="HTH_AraC"/>
</dbReference>
<dbReference type="InterPro" id="IPR002818">
    <property type="entry name" value="DJ-1/PfpI"/>
</dbReference>
<comment type="caution">
    <text evidence="4">The sequence shown here is derived from an EMBL/GenBank/DDBJ whole genome shotgun (WGS) entry which is preliminary data.</text>
</comment>
<dbReference type="RefSeq" id="WP_282720676.1">
    <property type="nucleotide sequence ID" value="NZ_JASCQO010000023.1"/>
</dbReference>
<dbReference type="EMBL" id="JASCQO010000023">
    <property type="protein sequence ID" value="MDI5933152.1"/>
    <property type="molecule type" value="Genomic_DNA"/>
</dbReference>
<dbReference type="PANTHER" id="PTHR43130">
    <property type="entry name" value="ARAC-FAMILY TRANSCRIPTIONAL REGULATOR"/>
    <property type="match status" value="1"/>
</dbReference>
<proteinExistence type="predicted"/>
<evidence type="ECO:0000256" key="2">
    <source>
        <dbReference type="ARBA" id="ARBA00023163"/>
    </source>
</evidence>
<dbReference type="SMART" id="SM00342">
    <property type="entry name" value="HTH_ARAC"/>
    <property type="match status" value="1"/>
</dbReference>
<reference evidence="4 5" key="1">
    <citation type="submission" date="2023-04" db="EMBL/GenBank/DDBJ databases">
        <title>Halomonas strains isolated from rhizosphere soil.</title>
        <authorList>
            <person name="Xu L."/>
            <person name="Sun J.-Q."/>
        </authorList>
    </citation>
    <scope>NUCLEOTIDE SEQUENCE [LARGE SCALE GENOMIC DNA]</scope>
    <source>
        <strain evidence="4 5">LN1S58</strain>
    </source>
</reference>
<evidence type="ECO:0000313" key="4">
    <source>
        <dbReference type="EMBL" id="MDI5933152.1"/>
    </source>
</evidence>
<evidence type="ECO:0000259" key="3">
    <source>
        <dbReference type="PROSITE" id="PS01124"/>
    </source>
</evidence>
<dbReference type="Proteomes" id="UP001244242">
    <property type="component" value="Unassembled WGS sequence"/>
</dbReference>
<dbReference type="Pfam" id="PF01965">
    <property type="entry name" value="DJ-1_PfpI"/>
    <property type="match status" value="1"/>
</dbReference>
<keyword evidence="5" id="KW-1185">Reference proteome</keyword>
<dbReference type="SUPFAM" id="SSF52317">
    <property type="entry name" value="Class I glutamine amidotransferase-like"/>
    <property type="match status" value="1"/>
</dbReference>